<dbReference type="Gene3D" id="3.40.190.10">
    <property type="entry name" value="Periplasmic binding protein-like II"/>
    <property type="match status" value="2"/>
</dbReference>
<sequence length="308" mass="33670">MAPIPCEGAAVRIDFLGLEAFLSIAERGSFHRAAAHLNLSQTALSHRMRKLEDALGVKLLARTTRRVALTPAGLELLPRARRIVEEASQSFEDLRRQGRARQARLAIGCLPTVSIRYIPRVLAEFTRLYPGLEVQVFDNSASEIADHVQAGRAAFGITIVSANRWDLEITELLKEPFVLVCPAEHEFAARKSITWADLEGQPLVRVSPQTGNRILIDDALGARRDALAWRYEVQHLSTAVSLVSAGVGLAVVPRLAVEASGRTGIATVALRQPAVSRSLGVVVKRGLPLSPAAEDLLRIIRRTLRSRP</sequence>
<dbReference type="Gene3D" id="1.10.10.10">
    <property type="entry name" value="Winged helix-like DNA-binding domain superfamily/Winged helix DNA-binding domain"/>
    <property type="match status" value="1"/>
</dbReference>
<dbReference type="AlphaFoldDB" id="A0A9X4XR51"/>
<name>A0A9X4XR51_9BRAD</name>
<dbReference type="FunFam" id="1.10.10.10:FF:000001">
    <property type="entry name" value="LysR family transcriptional regulator"/>
    <property type="match status" value="1"/>
</dbReference>
<dbReference type="InterPro" id="IPR005119">
    <property type="entry name" value="LysR_subst-bd"/>
</dbReference>
<keyword evidence="3" id="KW-0238">DNA-binding</keyword>
<comment type="similarity">
    <text evidence="1">Belongs to the LysR transcriptional regulatory family.</text>
</comment>
<dbReference type="OrthoDB" id="7492271at2"/>
<proteinExistence type="inferred from homology"/>
<evidence type="ECO:0000256" key="1">
    <source>
        <dbReference type="ARBA" id="ARBA00009437"/>
    </source>
</evidence>
<gene>
    <name evidence="6" type="ORF">GJ689_24190</name>
</gene>
<evidence type="ECO:0000256" key="2">
    <source>
        <dbReference type="ARBA" id="ARBA00023015"/>
    </source>
</evidence>
<dbReference type="InterPro" id="IPR036388">
    <property type="entry name" value="WH-like_DNA-bd_sf"/>
</dbReference>
<dbReference type="PROSITE" id="PS50931">
    <property type="entry name" value="HTH_LYSR"/>
    <property type="match status" value="1"/>
</dbReference>
<dbReference type="InterPro" id="IPR050950">
    <property type="entry name" value="HTH-type_LysR_regulators"/>
</dbReference>
<dbReference type="Proteomes" id="UP000438991">
    <property type="component" value="Unassembled WGS sequence"/>
</dbReference>
<dbReference type="CDD" id="cd08440">
    <property type="entry name" value="PBP2_LTTR_like_4"/>
    <property type="match status" value="1"/>
</dbReference>
<dbReference type="InterPro" id="IPR000847">
    <property type="entry name" value="LysR_HTH_N"/>
</dbReference>
<dbReference type="Pfam" id="PF03466">
    <property type="entry name" value="LysR_substrate"/>
    <property type="match status" value="1"/>
</dbReference>
<comment type="caution">
    <text evidence="6">The sequence shown here is derived from an EMBL/GenBank/DDBJ whole genome shotgun (WGS) entry which is preliminary data.</text>
</comment>
<evidence type="ECO:0000256" key="4">
    <source>
        <dbReference type="ARBA" id="ARBA00023163"/>
    </source>
</evidence>
<dbReference type="GO" id="GO:0003700">
    <property type="term" value="F:DNA-binding transcription factor activity"/>
    <property type="evidence" value="ECO:0007669"/>
    <property type="project" value="InterPro"/>
</dbReference>
<dbReference type="InterPro" id="IPR036390">
    <property type="entry name" value="WH_DNA-bd_sf"/>
</dbReference>
<reference evidence="6 7" key="1">
    <citation type="submission" date="2019-11" db="EMBL/GenBank/DDBJ databases">
        <title>Whole-genome sequence of Rhodoplanes serenus DSM 18633, type strain.</title>
        <authorList>
            <person name="Kyndt J.A."/>
            <person name="Meyer T.E."/>
        </authorList>
    </citation>
    <scope>NUCLEOTIDE SEQUENCE [LARGE SCALE GENOMIC DNA]</scope>
    <source>
        <strain evidence="6 7">DSM 18633</strain>
    </source>
</reference>
<feature type="domain" description="HTH lysR-type" evidence="5">
    <location>
        <begin position="13"/>
        <end position="70"/>
    </location>
</feature>
<dbReference type="GO" id="GO:0005829">
    <property type="term" value="C:cytosol"/>
    <property type="evidence" value="ECO:0007669"/>
    <property type="project" value="TreeGrafter"/>
</dbReference>
<evidence type="ECO:0000259" key="5">
    <source>
        <dbReference type="PROSITE" id="PS50931"/>
    </source>
</evidence>
<dbReference type="PANTHER" id="PTHR30419:SF8">
    <property type="entry name" value="NITROGEN ASSIMILATION TRANSCRIPTIONAL ACTIVATOR-RELATED"/>
    <property type="match status" value="1"/>
</dbReference>
<dbReference type="SUPFAM" id="SSF53850">
    <property type="entry name" value="Periplasmic binding protein-like II"/>
    <property type="match status" value="1"/>
</dbReference>
<dbReference type="GO" id="GO:0003677">
    <property type="term" value="F:DNA binding"/>
    <property type="evidence" value="ECO:0007669"/>
    <property type="project" value="UniProtKB-KW"/>
</dbReference>
<dbReference type="EMBL" id="WNKV01000028">
    <property type="protein sequence ID" value="MTW19297.1"/>
    <property type="molecule type" value="Genomic_DNA"/>
</dbReference>
<dbReference type="PANTHER" id="PTHR30419">
    <property type="entry name" value="HTH-TYPE TRANSCRIPTIONAL REGULATOR YBHD"/>
    <property type="match status" value="1"/>
</dbReference>
<dbReference type="PRINTS" id="PR00039">
    <property type="entry name" value="HTHLYSR"/>
</dbReference>
<evidence type="ECO:0000256" key="3">
    <source>
        <dbReference type="ARBA" id="ARBA00023125"/>
    </source>
</evidence>
<keyword evidence="2" id="KW-0805">Transcription regulation</keyword>
<dbReference type="Pfam" id="PF00126">
    <property type="entry name" value="HTH_1"/>
    <property type="match status" value="1"/>
</dbReference>
<accession>A0A9X4XR51</accession>
<keyword evidence="4" id="KW-0804">Transcription</keyword>
<evidence type="ECO:0000313" key="7">
    <source>
        <dbReference type="Proteomes" id="UP000438991"/>
    </source>
</evidence>
<dbReference type="SUPFAM" id="SSF46785">
    <property type="entry name" value="Winged helix' DNA-binding domain"/>
    <property type="match status" value="1"/>
</dbReference>
<protein>
    <submittedName>
        <fullName evidence="6">LysR family transcriptional regulator</fullName>
    </submittedName>
</protein>
<organism evidence="6 7">
    <name type="scientific">Rhodoplanes serenus</name>
    <dbReference type="NCBI Taxonomy" id="200615"/>
    <lineage>
        <taxon>Bacteria</taxon>
        <taxon>Pseudomonadati</taxon>
        <taxon>Pseudomonadota</taxon>
        <taxon>Alphaproteobacteria</taxon>
        <taxon>Hyphomicrobiales</taxon>
        <taxon>Nitrobacteraceae</taxon>
        <taxon>Rhodoplanes</taxon>
    </lineage>
</organism>
<evidence type="ECO:0000313" key="6">
    <source>
        <dbReference type="EMBL" id="MTW19297.1"/>
    </source>
</evidence>